<evidence type="ECO:0000256" key="1">
    <source>
        <dbReference type="SAM" id="SignalP"/>
    </source>
</evidence>
<name>A0ABP8ST93_9ACTN</name>
<feature type="chain" id="PRO_5045475875" evidence="1">
    <location>
        <begin position="29"/>
        <end position="279"/>
    </location>
</feature>
<dbReference type="PANTHER" id="PTHR37017:SF11">
    <property type="entry name" value="ESTERASE_LIPASE_THIOESTERASE DOMAIN-CONTAINING PROTEIN"/>
    <property type="match status" value="1"/>
</dbReference>
<sequence>MSTKPRQQRSTLIVALVLAVLTSLGLSAAAATASTATRASTATKPTIMFVHGGWADSSGWNAEIASLSRLGYPVIAPANPLRGLSSDAAYIHSLLATIPGDVVLVGHSYGGAVITNASVGTPNVKALVYIAAFAPDTGESLAQLVTQNPGTHITPDALDTRPYPLPDGSTGTDLYIKASVFRDAFAGDLPPSTTRLMQATQRPFSVAAFTEPSGTPAWTTIPSWYLVATDDHAIPPLTQRFMAARAGSTVAQVKASHVPMISRPDDTTALILKAAQAVG</sequence>
<dbReference type="Pfam" id="PF12697">
    <property type="entry name" value="Abhydrolase_6"/>
    <property type="match status" value="1"/>
</dbReference>
<dbReference type="InterPro" id="IPR052897">
    <property type="entry name" value="Sec-Metab_Biosynth_Hydrolase"/>
</dbReference>
<dbReference type="EMBL" id="BAABGU010000023">
    <property type="protein sequence ID" value="GAA4574345.1"/>
    <property type="molecule type" value="Genomic_DNA"/>
</dbReference>
<organism evidence="3 4">
    <name type="scientific">Micromonospora coerulea</name>
    <dbReference type="NCBI Taxonomy" id="47856"/>
    <lineage>
        <taxon>Bacteria</taxon>
        <taxon>Bacillati</taxon>
        <taxon>Actinomycetota</taxon>
        <taxon>Actinomycetes</taxon>
        <taxon>Micromonosporales</taxon>
        <taxon>Micromonosporaceae</taxon>
        <taxon>Micromonospora</taxon>
    </lineage>
</organism>
<reference evidence="4" key="1">
    <citation type="journal article" date="2019" name="Int. J. Syst. Evol. Microbiol.">
        <title>The Global Catalogue of Microorganisms (GCM) 10K type strain sequencing project: providing services to taxonomists for standard genome sequencing and annotation.</title>
        <authorList>
            <consortium name="The Broad Institute Genomics Platform"/>
            <consortium name="The Broad Institute Genome Sequencing Center for Infectious Disease"/>
            <person name="Wu L."/>
            <person name="Ma J."/>
        </authorList>
    </citation>
    <scope>NUCLEOTIDE SEQUENCE [LARGE SCALE GENOMIC DNA]</scope>
    <source>
        <strain evidence="4">JCM 3175</strain>
    </source>
</reference>
<comment type="caution">
    <text evidence="3">The sequence shown here is derived from an EMBL/GenBank/DDBJ whole genome shotgun (WGS) entry which is preliminary data.</text>
</comment>
<dbReference type="Proteomes" id="UP001500307">
    <property type="component" value="Unassembled WGS sequence"/>
</dbReference>
<accession>A0ABP8ST93</accession>
<feature type="domain" description="AB hydrolase-1" evidence="2">
    <location>
        <begin position="48"/>
        <end position="267"/>
    </location>
</feature>
<keyword evidence="3" id="KW-0378">Hydrolase</keyword>
<gene>
    <name evidence="3" type="ORF">GCM10023176_41220</name>
</gene>
<evidence type="ECO:0000259" key="2">
    <source>
        <dbReference type="Pfam" id="PF12697"/>
    </source>
</evidence>
<dbReference type="Gene3D" id="3.40.50.1820">
    <property type="entry name" value="alpha/beta hydrolase"/>
    <property type="match status" value="1"/>
</dbReference>
<protein>
    <submittedName>
        <fullName evidence="3">Alpha/beta hydrolase</fullName>
    </submittedName>
</protein>
<proteinExistence type="predicted"/>
<evidence type="ECO:0000313" key="4">
    <source>
        <dbReference type="Proteomes" id="UP001500307"/>
    </source>
</evidence>
<keyword evidence="1" id="KW-0732">Signal</keyword>
<dbReference type="InterPro" id="IPR000073">
    <property type="entry name" value="AB_hydrolase_1"/>
</dbReference>
<evidence type="ECO:0000313" key="3">
    <source>
        <dbReference type="EMBL" id="GAA4574345.1"/>
    </source>
</evidence>
<feature type="signal peptide" evidence="1">
    <location>
        <begin position="1"/>
        <end position="28"/>
    </location>
</feature>
<dbReference type="InterPro" id="IPR029058">
    <property type="entry name" value="AB_hydrolase_fold"/>
</dbReference>
<dbReference type="GO" id="GO:0016787">
    <property type="term" value="F:hydrolase activity"/>
    <property type="evidence" value="ECO:0007669"/>
    <property type="project" value="UniProtKB-KW"/>
</dbReference>
<keyword evidence="4" id="KW-1185">Reference proteome</keyword>
<dbReference type="PANTHER" id="PTHR37017">
    <property type="entry name" value="AB HYDROLASE-1 DOMAIN-CONTAINING PROTEIN-RELATED"/>
    <property type="match status" value="1"/>
</dbReference>
<dbReference type="SUPFAM" id="SSF53474">
    <property type="entry name" value="alpha/beta-Hydrolases"/>
    <property type="match status" value="1"/>
</dbReference>
<dbReference type="RefSeq" id="WP_346121894.1">
    <property type="nucleotide sequence ID" value="NZ_BAABGU010000023.1"/>
</dbReference>